<evidence type="ECO:0000256" key="1">
    <source>
        <dbReference type="SAM" id="MobiDB-lite"/>
    </source>
</evidence>
<proteinExistence type="predicted"/>
<feature type="region of interest" description="Disordered" evidence="1">
    <location>
        <begin position="113"/>
        <end position="201"/>
    </location>
</feature>
<dbReference type="Proteomes" id="UP001165063">
    <property type="component" value="Unassembled WGS sequence"/>
</dbReference>
<reference evidence="2" key="1">
    <citation type="submission" date="2023-04" db="EMBL/GenBank/DDBJ databases">
        <title>Ambrosiozyma monospora NBRC 1965.</title>
        <authorList>
            <person name="Ichikawa N."/>
            <person name="Sato H."/>
            <person name="Tonouchi N."/>
        </authorList>
    </citation>
    <scope>NUCLEOTIDE SEQUENCE</scope>
    <source>
        <strain evidence="2">NBRC 1965</strain>
    </source>
</reference>
<sequence length="397" mass="42681">MFSDDVEQANLAKQDMDKLMSVLEKIQKDGLIAWNMADMCLELYKNTVNADYGHDIVKTFLIFRNNSKTMFDAYSVNGLKALVRKILTPYLELLKDGFKGDYKGIVFVGGGKNVDGSNNNNEKSPSKKQEDQLPPSSSSIKTTSNNDQISSLQAHTTSSNPSQRNNISNPVQSNQTGSFTSNKQQQQENIQIPKSSIPQISSTPEAAKVFNPLCGKHSETLDDQNANKTVNYNCNSNSSFPNVGSESESNVGIQISATPSGTTGIDDESGNGNGYNLGVNVQSHPPLQLNLQSESKSGFDPPLNSFGANFVRGLNNLNQNMPDINIGGDASVGDVVPNSSDGVGLSDDGLIGNGIGLDLGVKEGSYFPSLSSLNYIDDDHESSGSLLFNDVSNMLTR</sequence>
<name>A0A9W6SVS3_AMBMO</name>
<comment type="caution">
    <text evidence="2">The sequence shown here is derived from an EMBL/GenBank/DDBJ whole genome shotgun (WGS) entry which is preliminary data.</text>
</comment>
<keyword evidence="3" id="KW-1185">Reference proteome</keyword>
<dbReference type="AlphaFoldDB" id="A0A9W6SVS3"/>
<evidence type="ECO:0000313" key="2">
    <source>
        <dbReference type="EMBL" id="GME68005.1"/>
    </source>
</evidence>
<protein>
    <submittedName>
        <fullName evidence="2">Unnamed protein product</fullName>
    </submittedName>
</protein>
<accession>A0A9W6SVS3</accession>
<gene>
    <name evidence="2" type="ORF">Amon01_000894800</name>
</gene>
<organism evidence="2 3">
    <name type="scientific">Ambrosiozyma monospora</name>
    <name type="common">Yeast</name>
    <name type="synonym">Endomycopsis monosporus</name>
    <dbReference type="NCBI Taxonomy" id="43982"/>
    <lineage>
        <taxon>Eukaryota</taxon>
        <taxon>Fungi</taxon>
        <taxon>Dikarya</taxon>
        <taxon>Ascomycota</taxon>
        <taxon>Saccharomycotina</taxon>
        <taxon>Pichiomycetes</taxon>
        <taxon>Pichiales</taxon>
        <taxon>Pichiaceae</taxon>
        <taxon>Ambrosiozyma</taxon>
    </lineage>
</organism>
<feature type="compositionally biased region" description="Low complexity" evidence="1">
    <location>
        <begin position="190"/>
        <end position="201"/>
    </location>
</feature>
<evidence type="ECO:0000313" key="3">
    <source>
        <dbReference type="Proteomes" id="UP001165063"/>
    </source>
</evidence>
<feature type="compositionally biased region" description="Polar residues" evidence="1">
    <location>
        <begin position="134"/>
        <end position="189"/>
    </location>
</feature>
<dbReference type="EMBL" id="BSXU01009057">
    <property type="protein sequence ID" value="GME68005.1"/>
    <property type="molecule type" value="Genomic_DNA"/>
</dbReference>